<evidence type="ECO:0000256" key="1">
    <source>
        <dbReference type="ARBA" id="ARBA00022475"/>
    </source>
</evidence>
<keyword evidence="5 9" id="KW-0342">GTP-binding</keyword>
<dbReference type="KEGG" id="uam:UABAM_01922"/>
<comment type="similarity">
    <text evidence="9">Belongs to the GTP-binding SRP family. FtsY subfamily.</text>
</comment>
<keyword evidence="6 9" id="KW-0472">Membrane</keyword>
<dbReference type="InterPro" id="IPR027417">
    <property type="entry name" value="P-loop_NTPase"/>
</dbReference>
<dbReference type="PANTHER" id="PTHR43134">
    <property type="entry name" value="SIGNAL RECOGNITION PARTICLE RECEPTOR SUBUNIT ALPHA"/>
    <property type="match status" value="1"/>
</dbReference>
<evidence type="ECO:0000256" key="6">
    <source>
        <dbReference type="ARBA" id="ARBA00023136"/>
    </source>
</evidence>
<feature type="binding site" evidence="9">
    <location>
        <begin position="189"/>
        <end position="193"/>
    </location>
    <ligand>
        <name>GTP</name>
        <dbReference type="ChEBI" id="CHEBI:37565"/>
    </ligand>
</feature>
<comment type="function">
    <text evidence="9">Involved in targeting and insertion of nascent membrane proteins into the cytoplasmic membrane. Acts as a receptor for the complex formed by the signal recognition particle (SRP) and the ribosome-nascent chain (RNC).</text>
</comment>
<dbReference type="InterPro" id="IPR036225">
    <property type="entry name" value="SRP/SRP_N"/>
</dbReference>
<evidence type="ECO:0000256" key="9">
    <source>
        <dbReference type="HAMAP-Rule" id="MF_00920"/>
    </source>
</evidence>
<dbReference type="PROSITE" id="PS00300">
    <property type="entry name" value="SRP54"/>
    <property type="match status" value="1"/>
</dbReference>
<evidence type="ECO:0000256" key="3">
    <source>
        <dbReference type="ARBA" id="ARBA00022741"/>
    </source>
</evidence>
<dbReference type="OrthoDB" id="9804720at2"/>
<dbReference type="EMBL" id="AP019860">
    <property type="protein sequence ID" value="BBM83569.1"/>
    <property type="molecule type" value="Genomic_DNA"/>
</dbReference>
<comment type="catalytic activity">
    <reaction evidence="8 9">
        <text>GTP + H2O = GDP + phosphate + H(+)</text>
        <dbReference type="Rhea" id="RHEA:19669"/>
        <dbReference type="ChEBI" id="CHEBI:15377"/>
        <dbReference type="ChEBI" id="CHEBI:15378"/>
        <dbReference type="ChEBI" id="CHEBI:37565"/>
        <dbReference type="ChEBI" id="CHEBI:43474"/>
        <dbReference type="ChEBI" id="CHEBI:58189"/>
        <dbReference type="EC" id="3.6.5.4"/>
    </reaction>
</comment>
<evidence type="ECO:0000256" key="5">
    <source>
        <dbReference type="ARBA" id="ARBA00023134"/>
    </source>
</evidence>
<sequence length="303" mass="33403">MFFKKSIDKIKAALAKTKKIAELFQIGRKIDEAFLEDLEERLIMADVGLDTTKYLIDALKSSYKDKEIKEKDQILTFLKENLKERLTQKGNELKLNEDGPTVILVIGVNGSGKTTSIAKLAHHFVQQDKKVLLGAGDTFRAAAIDQLEIWAERIGIDIVKHKMGSDPAAVAFDAVQAALSRESDIIIIDTAGRLHTQKNLMKELQKIHNVLKKKIPEAPHEVLLILDATIGQNAITQAELFSAATPITGIFLSKLDGTAKGGVVLAIQNQLDIPVKFIGLGEKCEDMEAFDSEQFVDALLSKD</sequence>
<dbReference type="GO" id="GO:0005047">
    <property type="term" value="F:signal recognition particle binding"/>
    <property type="evidence" value="ECO:0007669"/>
    <property type="project" value="TreeGrafter"/>
</dbReference>
<dbReference type="CDD" id="cd17874">
    <property type="entry name" value="FtsY"/>
    <property type="match status" value="1"/>
</dbReference>
<dbReference type="Gene3D" id="1.20.120.140">
    <property type="entry name" value="Signal recognition particle SRP54, nucleotide-binding domain"/>
    <property type="match status" value="1"/>
</dbReference>
<dbReference type="InterPro" id="IPR000897">
    <property type="entry name" value="SRP54_GTPase_dom"/>
</dbReference>
<comment type="subcellular location">
    <subcellularLocation>
        <location evidence="9">Cell membrane</location>
        <topology evidence="9">Peripheral membrane protein</topology>
        <orientation evidence="9">Cytoplasmic side</orientation>
    </subcellularLocation>
    <subcellularLocation>
        <location evidence="9">Cytoplasm</location>
    </subcellularLocation>
</comment>
<evidence type="ECO:0000256" key="7">
    <source>
        <dbReference type="ARBA" id="ARBA00023170"/>
    </source>
</evidence>
<gene>
    <name evidence="9" type="primary">ftsY</name>
    <name evidence="11" type="ORF">UABAM_01922</name>
</gene>
<dbReference type="GO" id="GO:0003924">
    <property type="term" value="F:GTPase activity"/>
    <property type="evidence" value="ECO:0007669"/>
    <property type="project" value="UniProtKB-UniRule"/>
</dbReference>
<evidence type="ECO:0000259" key="10">
    <source>
        <dbReference type="PROSITE" id="PS00300"/>
    </source>
</evidence>
<keyword evidence="12" id="KW-1185">Reference proteome</keyword>
<dbReference type="HAMAP" id="MF_00920">
    <property type="entry name" value="FtsY"/>
    <property type="match status" value="1"/>
</dbReference>
<dbReference type="Pfam" id="PF02881">
    <property type="entry name" value="SRP54_N"/>
    <property type="match status" value="1"/>
</dbReference>
<dbReference type="Gene3D" id="3.40.50.300">
    <property type="entry name" value="P-loop containing nucleotide triphosphate hydrolases"/>
    <property type="match status" value="1"/>
</dbReference>
<dbReference type="SUPFAM" id="SSF47364">
    <property type="entry name" value="Domain of the SRP/SRP receptor G-proteins"/>
    <property type="match status" value="1"/>
</dbReference>
<dbReference type="FunFam" id="3.40.50.300:FF:000053">
    <property type="entry name" value="Signal recognition particle receptor FtsY"/>
    <property type="match status" value="1"/>
</dbReference>
<feature type="binding site" evidence="9">
    <location>
        <begin position="253"/>
        <end position="256"/>
    </location>
    <ligand>
        <name>GTP</name>
        <dbReference type="ChEBI" id="CHEBI:37565"/>
    </ligand>
</feature>
<dbReference type="AlphaFoldDB" id="A0A5S9IKJ1"/>
<dbReference type="SMART" id="SM00962">
    <property type="entry name" value="SRP54"/>
    <property type="match status" value="1"/>
</dbReference>
<name>A0A5S9IKJ1_UABAM</name>
<protein>
    <recommendedName>
        <fullName evidence="9">Signal recognition particle receptor FtsY</fullName>
        <shortName evidence="9">SRP receptor</shortName>
        <ecNumber evidence="9">3.6.5.4</ecNumber>
    </recommendedName>
</protein>
<dbReference type="SMART" id="SM00963">
    <property type="entry name" value="SRP54_N"/>
    <property type="match status" value="1"/>
</dbReference>
<dbReference type="Proteomes" id="UP000326354">
    <property type="component" value="Chromosome"/>
</dbReference>
<dbReference type="InterPro" id="IPR042101">
    <property type="entry name" value="SRP54_N_sf"/>
</dbReference>
<dbReference type="PANTHER" id="PTHR43134:SF1">
    <property type="entry name" value="SIGNAL RECOGNITION PARTICLE RECEPTOR SUBUNIT ALPHA"/>
    <property type="match status" value="1"/>
</dbReference>
<organism evidence="11 12">
    <name type="scientific">Uabimicrobium amorphum</name>
    <dbReference type="NCBI Taxonomy" id="2596890"/>
    <lineage>
        <taxon>Bacteria</taxon>
        <taxon>Pseudomonadati</taxon>
        <taxon>Planctomycetota</taxon>
        <taxon>Candidatus Uabimicrobiia</taxon>
        <taxon>Candidatus Uabimicrobiales</taxon>
        <taxon>Candidatus Uabimicrobiaceae</taxon>
        <taxon>Candidatus Uabimicrobium</taxon>
    </lineage>
</organism>
<feature type="binding site" evidence="9">
    <location>
        <begin position="107"/>
        <end position="114"/>
    </location>
    <ligand>
        <name>GTP</name>
        <dbReference type="ChEBI" id="CHEBI:37565"/>
    </ligand>
</feature>
<dbReference type="GO" id="GO:0005737">
    <property type="term" value="C:cytoplasm"/>
    <property type="evidence" value="ECO:0007669"/>
    <property type="project" value="UniProtKB-SubCell"/>
</dbReference>
<comment type="subunit">
    <text evidence="9">Part of the signal recognition particle protein translocation system, which is composed of SRP and FtsY.</text>
</comment>
<evidence type="ECO:0000256" key="2">
    <source>
        <dbReference type="ARBA" id="ARBA00022490"/>
    </source>
</evidence>
<dbReference type="SMART" id="SM00382">
    <property type="entry name" value="AAA"/>
    <property type="match status" value="1"/>
</dbReference>
<dbReference type="EC" id="3.6.5.4" evidence="9"/>
<dbReference type="GO" id="GO:0006614">
    <property type="term" value="P:SRP-dependent cotranslational protein targeting to membrane"/>
    <property type="evidence" value="ECO:0007669"/>
    <property type="project" value="InterPro"/>
</dbReference>
<evidence type="ECO:0000313" key="12">
    <source>
        <dbReference type="Proteomes" id="UP000326354"/>
    </source>
</evidence>
<dbReference type="Pfam" id="PF00448">
    <property type="entry name" value="SRP54"/>
    <property type="match status" value="1"/>
</dbReference>
<keyword evidence="7 9" id="KW-0675">Receptor</keyword>
<dbReference type="InterPro" id="IPR003593">
    <property type="entry name" value="AAA+_ATPase"/>
</dbReference>
<dbReference type="RefSeq" id="WP_151967764.1">
    <property type="nucleotide sequence ID" value="NZ_AP019860.1"/>
</dbReference>
<keyword evidence="3 9" id="KW-0547">Nucleotide-binding</keyword>
<evidence type="ECO:0000313" key="11">
    <source>
        <dbReference type="EMBL" id="BBM83569.1"/>
    </source>
</evidence>
<keyword evidence="2 9" id="KW-0963">Cytoplasm</keyword>
<keyword evidence="4 9" id="KW-0378">Hydrolase</keyword>
<dbReference type="InterPro" id="IPR004390">
    <property type="entry name" value="SR_rcpt_FtsY"/>
</dbReference>
<reference evidence="11 12" key="1">
    <citation type="submission" date="2019-08" db="EMBL/GenBank/DDBJ databases">
        <title>Complete genome sequence of Candidatus Uab amorphum.</title>
        <authorList>
            <person name="Shiratori T."/>
            <person name="Suzuki S."/>
            <person name="Kakizawa Y."/>
            <person name="Ishida K."/>
        </authorList>
    </citation>
    <scope>NUCLEOTIDE SEQUENCE [LARGE SCALE GENOMIC DNA]</scope>
    <source>
        <strain evidence="11 12">SRT547</strain>
    </source>
</reference>
<evidence type="ECO:0000256" key="4">
    <source>
        <dbReference type="ARBA" id="ARBA00022801"/>
    </source>
</evidence>
<dbReference type="SUPFAM" id="SSF52540">
    <property type="entry name" value="P-loop containing nucleoside triphosphate hydrolases"/>
    <property type="match status" value="1"/>
</dbReference>
<accession>A0A5S9IKJ1</accession>
<dbReference type="GO" id="GO:0005525">
    <property type="term" value="F:GTP binding"/>
    <property type="evidence" value="ECO:0007669"/>
    <property type="project" value="UniProtKB-UniRule"/>
</dbReference>
<dbReference type="GO" id="GO:0005886">
    <property type="term" value="C:plasma membrane"/>
    <property type="evidence" value="ECO:0007669"/>
    <property type="project" value="UniProtKB-SubCell"/>
</dbReference>
<dbReference type="NCBIfam" id="TIGR00064">
    <property type="entry name" value="ftsY"/>
    <property type="match status" value="1"/>
</dbReference>
<dbReference type="InterPro" id="IPR013822">
    <property type="entry name" value="Signal_recog_particl_SRP54_hlx"/>
</dbReference>
<feature type="domain" description="SRP54-type proteins GTP-binding" evidence="10">
    <location>
        <begin position="274"/>
        <end position="287"/>
    </location>
</feature>
<evidence type="ECO:0000256" key="8">
    <source>
        <dbReference type="ARBA" id="ARBA00048027"/>
    </source>
</evidence>
<proteinExistence type="inferred from homology"/>
<keyword evidence="1 9" id="KW-1003">Cell membrane</keyword>